<dbReference type="InterPro" id="IPR019973">
    <property type="entry name" value="Flap_endonuc_arc"/>
</dbReference>
<keyword evidence="8 11" id="KW-0460">Magnesium</keyword>
<keyword evidence="7 11" id="KW-0269">Exonuclease</keyword>
<keyword evidence="6 11" id="KW-0378">Hydrolase</keyword>
<dbReference type="PROSITE" id="PS00841">
    <property type="entry name" value="XPG_1"/>
    <property type="match status" value="1"/>
</dbReference>
<dbReference type="InterPro" id="IPR006086">
    <property type="entry name" value="XPG-I_dom"/>
</dbReference>
<evidence type="ECO:0000256" key="10">
    <source>
        <dbReference type="ARBA" id="ARBA00024702"/>
    </source>
</evidence>
<dbReference type="SMART" id="SM00484">
    <property type="entry name" value="XPGI"/>
    <property type="match status" value="1"/>
</dbReference>
<keyword evidence="4 11" id="KW-0255">Endonuclease</keyword>
<evidence type="ECO:0000256" key="1">
    <source>
        <dbReference type="ARBA" id="ARBA00022705"/>
    </source>
</evidence>
<comment type="function">
    <text evidence="10">Structure-specific nuclease with 5'-flap endonuclease and 5'-3' exonuclease activities involved in DNA replication and repair. During DNA replication, cleaves the 5'-overhanging flap structure that is generated by displacement synthesis when DNA polymerase encounters the 5'-end of a downstream Okazaki fragment. Binds the unpaired 3'-DNA end and kinks the DNA to facilitate 5' cleavage specificity. Cleaves one nucleotide into the double-stranded DNA from the junction in flap DNA, leaving a nick for ligation. Also involved in the base excision repair (BER) pathway. Acts as a genome stabilization factor that prevents flaps from equilibrating into structures that lead to duplications and deletions. Also possesses 5'-3' exonuclease activity on nicked or gapped double-stranded DNA.</text>
</comment>
<dbReference type="SMART" id="SM00475">
    <property type="entry name" value="53EXOc"/>
    <property type="match status" value="1"/>
</dbReference>
<dbReference type="GO" id="GO:0006281">
    <property type="term" value="P:DNA repair"/>
    <property type="evidence" value="ECO:0007669"/>
    <property type="project" value="UniProtKB-UniRule"/>
</dbReference>
<dbReference type="HOGENOM" id="CLU_032444_0_0_2"/>
<protein>
    <recommendedName>
        <fullName evidence="11">Flap endonuclease 1</fullName>
        <shortName evidence="11">FEN-1</shortName>
        <ecNumber evidence="11">3.1.-.-</ecNumber>
    </recommendedName>
    <alternativeName>
        <fullName evidence="11">Flap structure-specific endonuclease 1</fullName>
    </alternativeName>
</protein>
<dbReference type="InterPro" id="IPR023426">
    <property type="entry name" value="Flap_endonuc"/>
</dbReference>
<dbReference type="GO" id="GO:0003677">
    <property type="term" value="F:DNA binding"/>
    <property type="evidence" value="ECO:0007669"/>
    <property type="project" value="UniProtKB-UniRule"/>
</dbReference>
<dbReference type="InterPro" id="IPR006085">
    <property type="entry name" value="XPG_DNA_repair_N"/>
</dbReference>
<feature type="binding site" evidence="11">
    <location>
        <position position="108"/>
    </location>
    <ligand>
        <name>Mg(2+)</name>
        <dbReference type="ChEBI" id="CHEBI:18420"/>
        <label>1</label>
    </ligand>
</feature>
<comment type="similarity">
    <text evidence="11">Belongs to the XPG/RAD2 endonuclease family. FEN1 subfamily.</text>
</comment>
<dbReference type="GO" id="GO:0017108">
    <property type="term" value="F:5'-flap endonuclease activity"/>
    <property type="evidence" value="ECO:0007669"/>
    <property type="project" value="UniProtKB-UniRule"/>
</dbReference>
<reference evidence="15 16" key="1">
    <citation type="journal article" date="2014" name="PLoS ONE">
        <title>Genome Sequence of Candidatus Nitrososphaera evergladensis from Group I.1b Enriched from Everglades Soil Reveals Novel Genomic Features of the Ammonia-Oxidizing Archaea.</title>
        <authorList>
            <person name="Zhalnina K.V."/>
            <person name="Dias R."/>
            <person name="Leonard M.T."/>
            <person name="Dorr de Quadros P."/>
            <person name="Camargo F.A."/>
            <person name="Drew J.C."/>
            <person name="Farmerie W.G."/>
            <person name="Daroub S.H."/>
            <person name="Triplett E.W."/>
        </authorList>
    </citation>
    <scope>NUCLEOTIDE SEQUENCE [LARGE SCALE GENOMIC DNA]</scope>
    <source>
        <strain evidence="15 16">SR1</strain>
    </source>
</reference>
<feature type="binding site" evidence="11">
    <location>
        <position position="203"/>
    </location>
    <ligand>
        <name>Mg(2+)</name>
        <dbReference type="ChEBI" id="CHEBI:18420"/>
        <label>2</label>
    </ligand>
</feature>
<feature type="binding site" evidence="11">
    <location>
        <position position="55"/>
    </location>
    <ligand>
        <name>Mg(2+)</name>
        <dbReference type="ChEBI" id="CHEBI:18420"/>
        <label>1</label>
    </ligand>
</feature>
<evidence type="ECO:0000259" key="12">
    <source>
        <dbReference type="SMART" id="SM00475"/>
    </source>
</evidence>
<feature type="binding site" evidence="11">
    <location>
        <position position="182"/>
    </location>
    <ligand>
        <name>Mg(2+)</name>
        <dbReference type="ChEBI" id="CHEBI:18420"/>
        <label>1</label>
    </ligand>
</feature>
<dbReference type="InterPro" id="IPR006084">
    <property type="entry name" value="XPG/Rad2"/>
</dbReference>
<proteinExistence type="inferred from homology"/>
<dbReference type="SUPFAM" id="SSF47807">
    <property type="entry name" value="5' to 3' exonuclease, C-terminal subdomain"/>
    <property type="match status" value="1"/>
</dbReference>
<dbReference type="InterPro" id="IPR002421">
    <property type="entry name" value="5-3_exonuclease"/>
</dbReference>
<keyword evidence="2 11" id="KW-0540">Nuclease</keyword>
<feature type="domain" description="XPG-I" evidence="13">
    <location>
        <begin position="168"/>
        <end position="249"/>
    </location>
</feature>
<dbReference type="AlphaFoldDB" id="A0A075MRF9"/>
<dbReference type="STRING" id="1459636.NTE_01612"/>
<dbReference type="CDD" id="cd09867">
    <property type="entry name" value="PIN_FEN1"/>
    <property type="match status" value="1"/>
</dbReference>
<dbReference type="PRINTS" id="PR00853">
    <property type="entry name" value="XPGRADSUPER"/>
</dbReference>
<dbReference type="GO" id="GO:0008409">
    <property type="term" value="F:5'-3' exonuclease activity"/>
    <property type="evidence" value="ECO:0007669"/>
    <property type="project" value="UniProtKB-UniRule"/>
</dbReference>
<dbReference type="KEGG" id="nev:NTE_01612"/>
<accession>A0A075MRF9</accession>
<dbReference type="Pfam" id="PF00867">
    <property type="entry name" value="XPG_I"/>
    <property type="match status" value="1"/>
</dbReference>
<dbReference type="InterPro" id="IPR019974">
    <property type="entry name" value="XPG_CS"/>
</dbReference>
<dbReference type="NCBIfam" id="TIGR03674">
    <property type="entry name" value="fen_arch"/>
    <property type="match status" value="1"/>
</dbReference>
<comment type="subunit">
    <text evidence="11">Interacts with PCNA. PCNA stimulates the nuclease activity without altering cleavage specificity.</text>
</comment>
<dbReference type="Pfam" id="PF00752">
    <property type="entry name" value="XPG_N"/>
    <property type="match status" value="1"/>
</dbReference>
<evidence type="ECO:0000256" key="4">
    <source>
        <dbReference type="ARBA" id="ARBA00022759"/>
    </source>
</evidence>
<name>A0A075MRF9_9ARCH</name>
<dbReference type="InterPro" id="IPR036279">
    <property type="entry name" value="5-3_exonuclease_C_sf"/>
</dbReference>
<dbReference type="SUPFAM" id="SSF88723">
    <property type="entry name" value="PIN domain-like"/>
    <property type="match status" value="1"/>
</dbReference>
<keyword evidence="5 11" id="KW-0227">DNA damage</keyword>
<comment type="cofactor">
    <cofactor evidence="11">
        <name>Mg(2+)</name>
        <dbReference type="ChEBI" id="CHEBI:18420"/>
    </cofactor>
    <text evidence="11">Binds 2 magnesium ions per subunit. They probably participate in the reaction catalyzed by the enzyme. May bind an additional third magnesium ion after substrate binding.</text>
</comment>
<evidence type="ECO:0000313" key="15">
    <source>
        <dbReference type="EMBL" id="AIF83675.1"/>
    </source>
</evidence>
<dbReference type="PANTHER" id="PTHR11081">
    <property type="entry name" value="FLAP ENDONUCLEASE FAMILY MEMBER"/>
    <property type="match status" value="1"/>
</dbReference>
<keyword evidence="9 11" id="KW-0234">DNA repair</keyword>
<evidence type="ECO:0000256" key="3">
    <source>
        <dbReference type="ARBA" id="ARBA00022723"/>
    </source>
</evidence>
<dbReference type="Proteomes" id="UP000028194">
    <property type="component" value="Chromosome"/>
</dbReference>
<keyword evidence="3 11" id="KW-0479">Metal-binding</keyword>
<evidence type="ECO:0000256" key="6">
    <source>
        <dbReference type="ARBA" id="ARBA00022801"/>
    </source>
</evidence>
<dbReference type="Gene3D" id="3.40.50.1010">
    <property type="entry name" value="5'-nuclease"/>
    <property type="match status" value="1"/>
</dbReference>
<dbReference type="EC" id="3.1.-.-" evidence="11"/>
<keyword evidence="1 11" id="KW-0235">DNA replication</keyword>
<evidence type="ECO:0000256" key="8">
    <source>
        <dbReference type="ARBA" id="ARBA00022842"/>
    </source>
</evidence>
<feature type="domain" description="5'-3' exonuclease" evidence="12">
    <location>
        <begin position="49"/>
        <end position="324"/>
    </location>
</feature>
<evidence type="ECO:0000256" key="11">
    <source>
        <dbReference type="HAMAP-Rule" id="MF_00614"/>
    </source>
</evidence>
<evidence type="ECO:0000256" key="5">
    <source>
        <dbReference type="ARBA" id="ARBA00022763"/>
    </source>
</evidence>
<evidence type="ECO:0000256" key="9">
    <source>
        <dbReference type="ARBA" id="ARBA00023204"/>
    </source>
</evidence>
<feature type="binding site" evidence="11">
    <location>
        <position position="264"/>
    </location>
    <ligand>
        <name>Mg(2+)</name>
        <dbReference type="ChEBI" id="CHEBI:18420"/>
        <label>2</label>
    </ligand>
</feature>
<evidence type="ECO:0000256" key="2">
    <source>
        <dbReference type="ARBA" id="ARBA00022722"/>
    </source>
</evidence>
<evidence type="ECO:0000256" key="7">
    <source>
        <dbReference type="ARBA" id="ARBA00022839"/>
    </source>
</evidence>
<feature type="domain" description="XPG N-terminal" evidence="14">
    <location>
        <begin position="29"/>
        <end position="129"/>
    </location>
</feature>
<sequence>MDQLTAGQGSRVKKALNSYNFTHKKTQYMGLDLKPLITTVPIKLAELSGKVVAIDAFNTIYQFLSTIRGPTGELLMNGRGEVTSHLSGLFYRNINLLVENIKPVYVFDGKMHALKAQEIERRFKLKQEAVVQYNHALEEGRMEDAVKYGKRTSVLTDSMVEESKTLLTALGIPYVQAPADGEAAAAHLTKTGAAYASASQDYDSILFGAKRLVRNLAASGRRKVPGKSTYIDVEPEMVEHDNVLKETGLTHEQLVDVGILIGTDFNPSGFSGIGPKTAIKLIKENGRLENVDKIKGQLAEVPYQEIRDIFLKPEVPKADGVRFGEVNRERVLDFLCVQKSFSTDRVAGTLDKLQKAQESRSQSLEKWFG</sequence>
<dbReference type="SMART" id="SM00279">
    <property type="entry name" value="HhH2"/>
    <property type="match status" value="1"/>
</dbReference>
<dbReference type="InterPro" id="IPR029060">
    <property type="entry name" value="PIN-like_dom_sf"/>
</dbReference>
<dbReference type="HAMAP" id="MF_00614">
    <property type="entry name" value="Fen"/>
    <property type="match status" value="1"/>
</dbReference>
<dbReference type="SMART" id="SM00485">
    <property type="entry name" value="XPGN"/>
    <property type="match status" value="1"/>
</dbReference>
<dbReference type="GO" id="GO:0000287">
    <property type="term" value="F:magnesium ion binding"/>
    <property type="evidence" value="ECO:0007669"/>
    <property type="project" value="UniProtKB-UniRule"/>
</dbReference>
<evidence type="ECO:0000259" key="13">
    <source>
        <dbReference type="SMART" id="SM00484"/>
    </source>
</evidence>
<keyword evidence="16" id="KW-1185">Reference proteome</keyword>
<dbReference type="CDD" id="cd09903">
    <property type="entry name" value="H3TH_FEN1-Arc"/>
    <property type="match status" value="1"/>
</dbReference>
<evidence type="ECO:0000259" key="14">
    <source>
        <dbReference type="SMART" id="SM00485"/>
    </source>
</evidence>
<dbReference type="eggNOG" id="arCOG04050">
    <property type="taxonomic scope" value="Archaea"/>
</dbReference>
<dbReference type="FunFam" id="3.40.50.1010:FF:000016">
    <property type="entry name" value="Flap endonuclease 1"/>
    <property type="match status" value="1"/>
</dbReference>
<feature type="binding site" evidence="11">
    <location>
        <position position="201"/>
    </location>
    <ligand>
        <name>Mg(2+)</name>
        <dbReference type="ChEBI" id="CHEBI:18420"/>
        <label>2</label>
    </ligand>
</feature>
<dbReference type="PANTHER" id="PTHR11081:SF9">
    <property type="entry name" value="FLAP ENDONUCLEASE 1"/>
    <property type="match status" value="1"/>
</dbReference>
<evidence type="ECO:0000313" key="16">
    <source>
        <dbReference type="Proteomes" id="UP000028194"/>
    </source>
</evidence>
<dbReference type="GO" id="GO:0043137">
    <property type="term" value="P:DNA replication, removal of RNA primer"/>
    <property type="evidence" value="ECO:0007669"/>
    <property type="project" value="UniProtKB-UniRule"/>
</dbReference>
<organism evidence="15 16">
    <name type="scientific">Candidatus Nitrososphaera evergladensis SR1</name>
    <dbReference type="NCBI Taxonomy" id="1459636"/>
    <lineage>
        <taxon>Archaea</taxon>
        <taxon>Nitrososphaerota</taxon>
        <taxon>Nitrososphaeria</taxon>
        <taxon>Nitrososphaerales</taxon>
        <taxon>Nitrososphaeraceae</taxon>
        <taxon>Nitrososphaera</taxon>
    </lineage>
</organism>
<comment type="caution">
    <text evidence="11">Lacks conserved residue(s) required for the propagation of feature annotation.</text>
</comment>
<dbReference type="EMBL" id="CP007174">
    <property type="protein sequence ID" value="AIF83675.1"/>
    <property type="molecule type" value="Genomic_DNA"/>
</dbReference>
<comment type="function">
    <text evidence="11">Structure-specific nuclease with 5'-flap endonuclease and 5'-3' exonuclease activities involved in DNA replication and repair. During DNA replication, cleaves the 5'-overhanging flap structure that is generated by displacement synthesis when DNA polymerase encounters the 5'-end of a downstream Okazaki fragment. Binds the unpaired 3'-DNA end and kinks the DNA to facilitate 5' cleavage specificity. Cleaves one nucleotide into the double-stranded DNA from the junction in flap DNA, leaving a nick for ligation. Also involved in the base excision repair (BER) pathway. Acts as a genome stabilization factor that prevents flaps from equilibrating into structurs that lead to duplications and deletions. Also possesses 5'-3' exonuclease activity on nicked or gapped double-stranded DNA.</text>
</comment>
<gene>
    <name evidence="11" type="primary">fen</name>
    <name evidence="15" type="ORF">NTE_01612</name>
</gene>
<dbReference type="InterPro" id="IPR008918">
    <property type="entry name" value="HhH2"/>
</dbReference>
<dbReference type="Gene3D" id="1.10.150.20">
    <property type="entry name" value="5' to 3' exonuclease, C-terminal subdomain"/>
    <property type="match status" value="1"/>
</dbReference>